<keyword evidence="8 11" id="KW-1133">Transmembrane helix</keyword>
<keyword evidence="6" id="KW-0067">ATP-binding</keyword>
<dbReference type="InterPro" id="IPR027417">
    <property type="entry name" value="P-loop_NTPase"/>
</dbReference>
<dbReference type="Proteomes" id="UP000192801">
    <property type="component" value="Unassembled WGS sequence"/>
</dbReference>
<dbReference type="PANTHER" id="PTHR24221">
    <property type="entry name" value="ATP-BINDING CASSETTE SUB-FAMILY B"/>
    <property type="match status" value="1"/>
</dbReference>
<dbReference type="InterPro" id="IPR014223">
    <property type="entry name" value="ABC_CydC/D"/>
</dbReference>
<dbReference type="GO" id="GO:0005524">
    <property type="term" value="F:ATP binding"/>
    <property type="evidence" value="ECO:0007669"/>
    <property type="project" value="UniProtKB-KW"/>
</dbReference>
<dbReference type="GO" id="GO:0034775">
    <property type="term" value="P:glutathione transmembrane transport"/>
    <property type="evidence" value="ECO:0007669"/>
    <property type="project" value="InterPro"/>
</dbReference>
<dbReference type="Gene3D" id="1.20.1560.10">
    <property type="entry name" value="ABC transporter type 1, transmembrane domain"/>
    <property type="match status" value="1"/>
</dbReference>
<dbReference type="InterPro" id="IPR036640">
    <property type="entry name" value="ABC1_TM_sf"/>
</dbReference>
<dbReference type="GO" id="GO:0034040">
    <property type="term" value="F:ATPase-coupled lipid transmembrane transporter activity"/>
    <property type="evidence" value="ECO:0007669"/>
    <property type="project" value="TreeGrafter"/>
</dbReference>
<sequence>MSGSDPLWRAMALLRPRLPRLLAATALGAASLGSALALAATAAWLITRAAQMPPVLDLSVAVVAVRAFGISRGVLHYCERLVSHDEALHAAGTARVQTYRLLARGTEPVAVAIPGGELAGRVGSDVDELADVLVRAVLPIAVAAVLSVAAVGVIAVISPAAAGVLALCLLVAGVVAPWLSARAAAGAEELARAEHAERDVAAMLALAHGPELRVARRLPALIDDARERQRRWGAALDATARPAAAASAVETLAVGAAVLAAAVIGIGLADQTSAPMLAVLMLLPLSSFEATAALPDAATSLTRAGIAARRLLELTGDPHILDAPALGLGPDPVGTALAAEDLCAGFGERCSSASTRPGAGRPAGFTPPGFAGSLRIEAGDRLAITGPSGAGKTALLLTLAGLIPPLGGTVRLGGVPLHGLSDEQLRCRIGYFAEDAHLFATTVRDNLLVVRGDAGDDELCGALDRVGLADWLAGLPDGLDTVLEGGAASVSAGQRRRLLLARALCSTAPVLLLDEPTEHLDRDAAAPLLRGLLTPDGLFGADRTVVVATHHLDDDRALECTRLVITAAPQAAPDYSENSRTSRS</sequence>
<dbReference type="SUPFAM" id="SSF52540">
    <property type="entry name" value="P-loop containing nucleoside triphosphate hydrolases"/>
    <property type="match status" value="1"/>
</dbReference>
<gene>
    <name evidence="14" type="ORF">BST26_08030</name>
</gene>
<evidence type="ECO:0000256" key="8">
    <source>
        <dbReference type="ARBA" id="ARBA00022989"/>
    </source>
</evidence>
<evidence type="ECO:0000256" key="10">
    <source>
        <dbReference type="ARBA" id="ARBA00023455"/>
    </source>
</evidence>
<keyword evidence="7" id="KW-1278">Translocase</keyword>
<evidence type="ECO:0000313" key="14">
    <source>
        <dbReference type="EMBL" id="ORA71480.1"/>
    </source>
</evidence>
<keyword evidence="15" id="KW-1185">Reference proteome</keyword>
<evidence type="ECO:0000256" key="2">
    <source>
        <dbReference type="ARBA" id="ARBA00022448"/>
    </source>
</evidence>
<keyword evidence="5" id="KW-0547">Nucleotide-binding</keyword>
<evidence type="ECO:0000256" key="7">
    <source>
        <dbReference type="ARBA" id="ARBA00022967"/>
    </source>
</evidence>
<evidence type="ECO:0000256" key="5">
    <source>
        <dbReference type="ARBA" id="ARBA00022741"/>
    </source>
</evidence>
<feature type="domain" description="ABC transporter" evidence="12">
    <location>
        <begin position="348"/>
        <end position="584"/>
    </location>
</feature>
<evidence type="ECO:0000256" key="11">
    <source>
        <dbReference type="SAM" id="Phobius"/>
    </source>
</evidence>
<dbReference type="GO" id="GO:0045454">
    <property type="term" value="P:cell redox homeostasis"/>
    <property type="evidence" value="ECO:0007669"/>
    <property type="project" value="InterPro"/>
</dbReference>
<dbReference type="InterPro" id="IPR003593">
    <property type="entry name" value="AAA+_ATPase"/>
</dbReference>
<dbReference type="InterPro" id="IPR003439">
    <property type="entry name" value="ABC_transporter-like_ATP-bd"/>
</dbReference>
<dbReference type="EMBL" id="MVHS01000013">
    <property type="protein sequence ID" value="ORA71480.1"/>
    <property type="molecule type" value="Genomic_DNA"/>
</dbReference>
<dbReference type="InterPro" id="IPR017871">
    <property type="entry name" value="ABC_transporter-like_CS"/>
</dbReference>
<protein>
    <submittedName>
        <fullName evidence="14">Thiol reductant ABC exporter subunit CydC</fullName>
    </submittedName>
</protein>
<dbReference type="OrthoDB" id="3237158at2"/>
<comment type="subcellular location">
    <subcellularLocation>
        <location evidence="1">Cell inner membrane</location>
        <topology evidence="1">Multi-pass membrane protein</topology>
    </subcellularLocation>
</comment>
<keyword evidence="2" id="KW-0813">Transport</keyword>
<dbReference type="PROSITE" id="PS50929">
    <property type="entry name" value="ABC_TM1F"/>
    <property type="match status" value="1"/>
</dbReference>
<evidence type="ECO:0000256" key="4">
    <source>
        <dbReference type="ARBA" id="ARBA00022692"/>
    </source>
</evidence>
<dbReference type="Pfam" id="PF00005">
    <property type="entry name" value="ABC_tran"/>
    <property type="match status" value="1"/>
</dbReference>
<dbReference type="GO" id="GO:0005886">
    <property type="term" value="C:plasma membrane"/>
    <property type="evidence" value="ECO:0007669"/>
    <property type="project" value="UniProtKB-SubCell"/>
</dbReference>
<evidence type="ECO:0000256" key="9">
    <source>
        <dbReference type="ARBA" id="ARBA00023136"/>
    </source>
</evidence>
<proteinExistence type="inferred from homology"/>
<dbReference type="GO" id="GO:0016887">
    <property type="term" value="F:ATP hydrolysis activity"/>
    <property type="evidence" value="ECO:0007669"/>
    <property type="project" value="InterPro"/>
</dbReference>
<feature type="domain" description="ABC transmembrane type-1" evidence="13">
    <location>
        <begin position="22"/>
        <end position="303"/>
    </location>
</feature>
<keyword evidence="3" id="KW-0997">Cell inner membrane</keyword>
<comment type="similarity">
    <text evidence="10">Belongs to the ABC transporter superfamily. Siderophore-Fe(3+) uptake transporter (SIUT) (TC 3.A.1.21) family.</text>
</comment>
<evidence type="ECO:0000256" key="1">
    <source>
        <dbReference type="ARBA" id="ARBA00004429"/>
    </source>
</evidence>
<evidence type="ECO:0000256" key="3">
    <source>
        <dbReference type="ARBA" id="ARBA00022519"/>
    </source>
</evidence>
<reference evidence="14 15" key="1">
    <citation type="submission" date="2016-12" db="EMBL/GenBank/DDBJ databases">
        <title>The new phylogeny of genus Mycobacterium.</title>
        <authorList>
            <person name="Tortoli E."/>
            <person name="Trovato A."/>
            <person name="Cirillo D.M."/>
        </authorList>
    </citation>
    <scope>NUCLEOTIDE SEQUENCE [LARGE SCALE GENOMIC DNA]</scope>
    <source>
        <strain evidence="14 15">DSM 45130</strain>
    </source>
</reference>
<dbReference type="NCBIfam" id="TIGR02868">
    <property type="entry name" value="CydC"/>
    <property type="match status" value="1"/>
</dbReference>
<dbReference type="PROSITE" id="PS50893">
    <property type="entry name" value="ABC_TRANSPORTER_2"/>
    <property type="match status" value="1"/>
</dbReference>
<feature type="transmembrane region" description="Helical" evidence="11">
    <location>
        <begin position="160"/>
        <end position="179"/>
    </location>
</feature>
<name>A0A1X0DHZ7_9MYCO</name>
<dbReference type="SUPFAM" id="SSF90123">
    <property type="entry name" value="ABC transporter transmembrane region"/>
    <property type="match status" value="1"/>
</dbReference>
<dbReference type="Gene3D" id="3.40.50.300">
    <property type="entry name" value="P-loop containing nucleotide triphosphate hydrolases"/>
    <property type="match status" value="1"/>
</dbReference>
<dbReference type="SMART" id="SM00382">
    <property type="entry name" value="AAA"/>
    <property type="match status" value="1"/>
</dbReference>
<dbReference type="PROSITE" id="PS00211">
    <property type="entry name" value="ABC_TRANSPORTER_1"/>
    <property type="match status" value="1"/>
</dbReference>
<evidence type="ECO:0000259" key="13">
    <source>
        <dbReference type="PROSITE" id="PS50929"/>
    </source>
</evidence>
<keyword evidence="3" id="KW-1003">Cell membrane</keyword>
<dbReference type="PANTHER" id="PTHR24221:SF654">
    <property type="entry name" value="ATP-BINDING CASSETTE SUB-FAMILY B MEMBER 6"/>
    <property type="match status" value="1"/>
</dbReference>
<keyword evidence="9 11" id="KW-0472">Membrane</keyword>
<dbReference type="RefSeq" id="WP_083030248.1">
    <property type="nucleotide sequence ID" value="NZ_AP022618.1"/>
</dbReference>
<accession>A0A1X0DHZ7</accession>
<dbReference type="InterPro" id="IPR039421">
    <property type="entry name" value="Type_1_exporter"/>
</dbReference>
<evidence type="ECO:0000259" key="12">
    <source>
        <dbReference type="PROSITE" id="PS50893"/>
    </source>
</evidence>
<organism evidence="14 15">
    <name type="scientific">Mycolicibacterium insubricum</name>
    <dbReference type="NCBI Taxonomy" id="444597"/>
    <lineage>
        <taxon>Bacteria</taxon>
        <taxon>Bacillati</taxon>
        <taxon>Actinomycetota</taxon>
        <taxon>Actinomycetes</taxon>
        <taxon>Mycobacteriales</taxon>
        <taxon>Mycobacteriaceae</taxon>
        <taxon>Mycolicibacterium</taxon>
    </lineage>
</organism>
<dbReference type="STRING" id="444597.BST26_08030"/>
<keyword evidence="4 11" id="KW-0812">Transmembrane</keyword>
<dbReference type="GO" id="GO:0140359">
    <property type="term" value="F:ABC-type transporter activity"/>
    <property type="evidence" value="ECO:0007669"/>
    <property type="project" value="InterPro"/>
</dbReference>
<dbReference type="InterPro" id="IPR011527">
    <property type="entry name" value="ABC1_TM_dom"/>
</dbReference>
<feature type="transmembrane region" description="Helical" evidence="11">
    <location>
        <begin position="132"/>
        <end position="154"/>
    </location>
</feature>
<evidence type="ECO:0000256" key="6">
    <source>
        <dbReference type="ARBA" id="ARBA00022840"/>
    </source>
</evidence>
<dbReference type="AlphaFoldDB" id="A0A1X0DHZ7"/>
<comment type="caution">
    <text evidence="14">The sequence shown here is derived from an EMBL/GenBank/DDBJ whole genome shotgun (WGS) entry which is preliminary data.</text>
</comment>
<evidence type="ECO:0000313" key="15">
    <source>
        <dbReference type="Proteomes" id="UP000192801"/>
    </source>
</evidence>